<keyword evidence="4" id="KW-0378">Hydrolase</keyword>
<organism evidence="7 8">
    <name type="scientific">Acrobeloides nanus</name>
    <dbReference type="NCBI Taxonomy" id="290746"/>
    <lineage>
        <taxon>Eukaryota</taxon>
        <taxon>Metazoa</taxon>
        <taxon>Ecdysozoa</taxon>
        <taxon>Nematoda</taxon>
        <taxon>Chromadorea</taxon>
        <taxon>Rhabditida</taxon>
        <taxon>Tylenchina</taxon>
        <taxon>Cephalobomorpha</taxon>
        <taxon>Cephaloboidea</taxon>
        <taxon>Cephalobidae</taxon>
        <taxon>Acrobeloides</taxon>
    </lineage>
</organism>
<dbReference type="Pfam" id="PF07998">
    <property type="entry name" value="Peptidase_M54"/>
    <property type="match status" value="1"/>
</dbReference>
<evidence type="ECO:0000256" key="3">
    <source>
        <dbReference type="ARBA" id="ARBA00022723"/>
    </source>
</evidence>
<reference evidence="8" key="1">
    <citation type="submission" date="2022-11" db="UniProtKB">
        <authorList>
            <consortium name="WormBaseParasite"/>
        </authorList>
    </citation>
    <scope>IDENTIFICATION</scope>
</reference>
<evidence type="ECO:0000256" key="1">
    <source>
        <dbReference type="ARBA" id="ARBA00001947"/>
    </source>
</evidence>
<dbReference type="WBParaSite" id="ACRNAN_scaffold2140.g19092.t1">
    <property type="protein sequence ID" value="ACRNAN_scaffold2140.g19092.t1"/>
    <property type="gene ID" value="ACRNAN_scaffold2140.g19092"/>
</dbReference>
<dbReference type="CDD" id="cd11375">
    <property type="entry name" value="Peptidase_M54"/>
    <property type="match status" value="1"/>
</dbReference>
<keyword evidence="3" id="KW-0479">Metal-binding</keyword>
<dbReference type="GO" id="GO:0008237">
    <property type="term" value="F:metallopeptidase activity"/>
    <property type="evidence" value="ECO:0007669"/>
    <property type="project" value="UniProtKB-KW"/>
</dbReference>
<dbReference type="GO" id="GO:0008270">
    <property type="term" value="F:zinc ion binding"/>
    <property type="evidence" value="ECO:0007669"/>
    <property type="project" value="InterPro"/>
</dbReference>
<proteinExistence type="predicted"/>
<keyword evidence="2" id="KW-0645">Protease</keyword>
<comment type="cofactor">
    <cofactor evidence="1">
        <name>Zn(2+)</name>
        <dbReference type="ChEBI" id="CHEBI:29105"/>
    </cofactor>
</comment>
<dbReference type="AlphaFoldDB" id="A0A914D9K8"/>
<dbReference type="PIRSF" id="PIRSF005785">
    <property type="entry name" value="Zn-prot_arch"/>
    <property type="match status" value="1"/>
</dbReference>
<evidence type="ECO:0000256" key="2">
    <source>
        <dbReference type="ARBA" id="ARBA00022670"/>
    </source>
</evidence>
<sequence>MSRTCQIFRQSKVSTTLIADLPKRIEECFTQIGLKVSNEIKVLEPPNSAWDKSRGQYKADKIVENACKQASDKICLYLLEDDAYSGTLNFVFGVAHRGQGCMVTLYRLNDDPDFVYKECVHELGHVFGLGHCTLPCVMTFSNSVAEAHMKNMGFCSACQVKLSK</sequence>
<name>A0A914D9K8_9BILA</name>
<dbReference type="GO" id="GO:0006508">
    <property type="term" value="P:proteolysis"/>
    <property type="evidence" value="ECO:0007669"/>
    <property type="project" value="UniProtKB-KW"/>
</dbReference>
<protein>
    <submittedName>
        <fullName evidence="8">Uncharacterized protein</fullName>
    </submittedName>
</protein>
<evidence type="ECO:0000256" key="4">
    <source>
        <dbReference type="ARBA" id="ARBA00022801"/>
    </source>
</evidence>
<evidence type="ECO:0000313" key="7">
    <source>
        <dbReference type="Proteomes" id="UP000887540"/>
    </source>
</evidence>
<dbReference type="PANTHER" id="PTHR15910:SF1">
    <property type="entry name" value="ARCHAEMETZINCIN-2"/>
    <property type="match status" value="1"/>
</dbReference>
<dbReference type="PANTHER" id="PTHR15910">
    <property type="entry name" value="ARCHAEMETZINCIN"/>
    <property type="match status" value="1"/>
</dbReference>
<dbReference type="InterPro" id="IPR012091">
    <property type="entry name" value="Pept_M54_archaemetzncn_arc/bac"/>
</dbReference>
<dbReference type="SUPFAM" id="SSF55486">
    <property type="entry name" value="Metalloproteases ('zincins'), catalytic domain"/>
    <property type="match status" value="1"/>
</dbReference>
<dbReference type="Gene3D" id="3.40.390.10">
    <property type="entry name" value="Collagenase (Catalytic Domain)"/>
    <property type="match status" value="1"/>
</dbReference>
<keyword evidence="6" id="KW-0482">Metalloprotease</keyword>
<evidence type="ECO:0000313" key="8">
    <source>
        <dbReference type="WBParaSite" id="ACRNAN_scaffold2140.g19092.t1"/>
    </source>
</evidence>
<keyword evidence="7" id="KW-1185">Reference proteome</keyword>
<evidence type="ECO:0000256" key="5">
    <source>
        <dbReference type="ARBA" id="ARBA00022833"/>
    </source>
</evidence>
<dbReference type="Proteomes" id="UP000887540">
    <property type="component" value="Unplaced"/>
</dbReference>
<keyword evidence="5" id="KW-0862">Zinc</keyword>
<evidence type="ECO:0000256" key="6">
    <source>
        <dbReference type="ARBA" id="ARBA00023049"/>
    </source>
</evidence>
<dbReference type="InterPro" id="IPR012962">
    <property type="entry name" value="Pept_M54_archaemetzincn"/>
</dbReference>
<accession>A0A914D9K8</accession>
<dbReference type="InterPro" id="IPR024079">
    <property type="entry name" value="MetalloPept_cat_dom_sf"/>
</dbReference>